<proteinExistence type="predicted"/>
<evidence type="ECO:0000313" key="2">
    <source>
        <dbReference type="EMBL" id="KAK0070148.1"/>
    </source>
</evidence>
<reference evidence="2" key="2">
    <citation type="submission" date="2023-04" db="EMBL/GenBank/DDBJ databases">
        <authorList>
            <person name="Bu L."/>
            <person name="Lu L."/>
            <person name="Laidemitt M.R."/>
            <person name="Zhang S.M."/>
            <person name="Mutuku M."/>
            <person name="Mkoji G."/>
            <person name="Steinauer M."/>
            <person name="Loker E.S."/>
        </authorList>
    </citation>
    <scope>NUCLEOTIDE SEQUENCE</scope>
    <source>
        <strain evidence="2">KasaAsao</strain>
        <tissue evidence="2">Whole Snail</tissue>
    </source>
</reference>
<sequence length="180" mass="19264">MKALDQKMREINERYSPQSLELSTTPARQDPEAEESKTTTHVQIGYTAQTDTEVAAKDETFIPDSPPLDNSTLFTQPNSPAQSNSPANCVAPNEPTSPSILAPPHPPTPSVKPQHHKAPIQQPAAHKDCNHPARKLRHNSITATTARVATILTVPTVTATTACVATKPSAKSSGPHGPFQ</sequence>
<gene>
    <name evidence="2" type="ORF">Bpfe_000131</name>
</gene>
<dbReference type="EMBL" id="JASAOG010000001">
    <property type="protein sequence ID" value="KAK0070148.1"/>
    <property type="molecule type" value="Genomic_DNA"/>
</dbReference>
<feature type="region of interest" description="Disordered" evidence="1">
    <location>
        <begin position="1"/>
        <end position="132"/>
    </location>
</feature>
<comment type="caution">
    <text evidence="2">The sequence shown here is derived from an EMBL/GenBank/DDBJ whole genome shotgun (WGS) entry which is preliminary data.</text>
</comment>
<accession>A0AAD8CD29</accession>
<feature type="compositionally biased region" description="Pro residues" evidence="1">
    <location>
        <begin position="101"/>
        <end position="110"/>
    </location>
</feature>
<name>A0AAD8CD29_BIOPF</name>
<protein>
    <submittedName>
        <fullName evidence="2">Uncharacterized protein</fullName>
    </submittedName>
</protein>
<feature type="compositionally biased region" description="Polar residues" evidence="1">
    <location>
        <begin position="15"/>
        <end position="27"/>
    </location>
</feature>
<organism evidence="2 3">
    <name type="scientific">Biomphalaria pfeifferi</name>
    <name type="common">Bloodfluke planorb</name>
    <name type="synonym">Freshwater snail</name>
    <dbReference type="NCBI Taxonomy" id="112525"/>
    <lineage>
        <taxon>Eukaryota</taxon>
        <taxon>Metazoa</taxon>
        <taxon>Spiralia</taxon>
        <taxon>Lophotrochozoa</taxon>
        <taxon>Mollusca</taxon>
        <taxon>Gastropoda</taxon>
        <taxon>Heterobranchia</taxon>
        <taxon>Euthyneura</taxon>
        <taxon>Panpulmonata</taxon>
        <taxon>Hygrophila</taxon>
        <taxon>Lymnaeoidea</taxon>
        <taxon>Planorbidae</taxon>
        <taxon>Biomphalaria</taxon>
    </lineage>
</organism>
<evidence type="ECO:0000256" key="1">
    <source>
        <dbReference type="SAM" id="MobiDB-lite"/>
    </source>
</evidence>
<keyword evidence="3" id="KW-1185">Reference proteome</keyword>
<dbReference type="AlphaFoldDB" id="A0AAD8CD29"/>
<feature type="compositionally biased region" description="Polar residues" evidence="1">
    <location>
        <begin position="68"/>
        <end position="87"/>
    </location>
</feature>
<dbReference type="Proteomes" id="UP001233172">
    <property type="component" value="Unassembled WGS sequence"/>
</dbReference>
<evidence type="ECO:0000313" key="3">
    <source>
        <dbReference type="Proteomes" id="UP001233172"/>
    </source>
</evidence>
<feature type="compositionally biased region" description="Basic and acidic residues" evidence="1">
    <location>
        <begin position="1"/>
        <end position="13"/>
    </location>
</feature>
<feature type="compositionally biased region" description="Basic and acidic residues" evidence="1">
    <location>
        <begin position="29"/>
        <end position="38"/>
    </location>
</feature>
<feature type="compositionally biased region" description="Polar residues" evidence="1">
    <location>
        <begin position="39"/>
        <end position="52"/>
    </location>
</feature>
<reference evidence="2" key="1">
    <citation type="journal article" date="2023" name="PLoS Negl. Trop. Dis.">
        <title>A genome sequence for Biomphalaria pfeifferi, the major vector snail for the human-infecting parasite Schistosoma mansoni.</title>
        <authorList>
            <person name="Bu L."/>
            <person name="Lu L."/>
            <person name="Laidemitt M.R."/>
            <person name="Zhang S.M."/>
            <person name="Mutuku M."/>
            <person name="Mkoji G."/>
            <person name="Steinauer M."/>
            <person name="Loker E.S."/>
        </authorList>
    </citation>
    <scope>NUCLEOTIDE SEQUENCE</scope>
    <source>
        <strain evidence="2">KasaAsao</strain>
    </source>
</reference>